<organism evidence="7 8">
    <name type="scientific">Sulfitobacter porphyrae</name>
    <dbReference type="NCBI Taxonomy" id="1246864"/>
    <lineage>
        <taxon>Bacteria</taxon>
        <taxon>Pseudomonadati</taxon>
        <taxon>Pseudomonadota</taxon>
        <taxon>Alphaproteobacteria</taxon>
        <taxon>Rhodobacterales</taxon>
        <taxon>Roseobacteraceae</taxon>
        <taxon>Sulfitobacter</taxon>
    </lineage>
</organism>
<feature type="domain" description="NarX-like N-terminal" evidence="6">
    <location>
        <begin position="174"/>
        <end position="231"/>
    </location>
</feature>
<evidence type="ECO:0000256" key="3">
    <source>
        <dbReference type="ARBA" id="ARBA00022989"/>
    </source>
</evidence>
<gene>
    <name evidence="7" type="ORF">ACFQFQ_12590</name>
</gene>
<evidence type="ECO:0000256" key="2">
    <source>
        <dbReference type="ARBA" id="ARBA00022692"/>
    </source>
</evidence>
<evidence type="ECO:0000256" key="4">
    <source>
        <dbReference type="ARBA" id="ARBA00023136"/>
    </source>
</evidence>
<evidence type="ECO:0000256" key="1">
    <source>
        <dbReference type="ARBA" id="ARBA00004141"/>
    </source>
</evidence>
<comment type="subcellular location">
    <subcellularLocation>
        <location evidence="1">Membrane</location>
        <topology evidence="1">Multi-pass membrane protein</topology>
    </subcellularLocation>
</comment>
<evidence type="ECO:0000313" key="8">
    <source>
        <dbReference type="Proteomes" id="UP001596353"/>
    </source>
</evidence>
<protein>
    <submittedName>
        <fullName evidence="7">Type IV pili methyl-accepting chemotaxis transducer N-terminal domain-containing protein</fullName>
    </submittedName>
</protein>
<accession>A0ABW2B524</accession>
<feature type="region of interest" description="Disordered" evidence="5">
    <location>
        <begin position="231"/>
        <end position="255"/>
    </location>
</feature>
<feature type="domain" description="NarX-like N-terminal" evidence="6">
    <location>
        <begin position="40"/>
        <end position="116"/>
    </location>
</feature>
<dbReference type="Pfam" id="PF13675">
    <property type="entry name" value="PilJ"/>
    <property type="match status" value="2"/>
</dbReference>
<evidence type="ECO:0000256" key="5">
    <source>
        <dbReference type="SAM" id="MobiDB-lite"/>
    </source>
</evidence>
<keyword evidence="4" id="KW-0472">Membrane</keyword>
<dbReference type="EMBL" id="JBHSWG010000001">
    <property type="protein sequence ID" value="MFC6760139.1"/>
    <property type="molecule type" value="Genomic_DNA"/>
</dbReference>
<name>A0ABW2B524_9RHOB</name>
<keyword evidence="3" id="KW-1133">Transmembrane helix</keyword>
<sequence>MTYIISAVSRPFLTVALVLAGLCGAGYGQQALAEVDAAQNARNRISLAARQRMLSQRMAKSACLSMVSVDAEVEARRAHDAATSFDEMLVSLAEGNAEQGVLKETYPDVRAGLARTAALSSGLTASVRQIAAGDLHTVVVWLMVSRNVPALTEMNATMELMEAHYGTAQVDPGIAAAIVLAGRQGMLSQKMVKELCFLSIGIGGADVREALADTVDVFDTALQQLFRGGKDGALGGKPKPKQRGQLRAVKKVGSR</sequence>
<keyword evidence="8" id="KW-1185">Reference proteome</keyword>
<dbReference type="Proteomes" id="UP001596353">
    <property type="component" value="Unassembled WGS sequence"/>
</dbReference>
<evidence type="ECO:0000313" key="7">
    <source>
        <dbReference type="EMBL" id="MFC6760139.1"/>
    </source>
</evidence>
<reference evidence="8" key="1">
    <citation type="journal article" date="2019" name="Int. J. Syst. Evol. Microbiol.">
        <title>The Global Catalogue of Microorganisms (GCM) 10K type strain sequencing project: providing services to taxonomists for standard genome sequencing and annotation.</title>
        <authorList>
            <consortium name="The Broad Institute Genomics Platform"/>
            <consortium name="The Broad Institute Genome Sequencing Center for Infectious Disease"/>
            <person name="Wu L."/>
            <person name="Ma J."/>
        </authorList>
    </citation>
    <scope>NUCLEOTIDE SEQUENCE [LARGE SCALE GENOMIC DNA]</scope>
    <source>
        <strain evidence="8">CCUG 66188</strain>
    </source>
</reference>
<keyword evidence="2" id="KW-0812">Transmembrane</keyword>
<evidence type="ECO:0000259" key="6">
    <source>
        <dbReference type="Pfam" id="PF13675"/>
    </source>
</evidence>
<feature type="compositionally biased region" description="Basic residues" evidence="5">
    <location>
        <begin position="238"/>
        <end position="255"/>
    </location>
</feature>
<dbReference type="InterPro" id="IPR029095">
    <property type="entry name" value="NarX-like_N"/>
</dbReference>
<proteinExistence type="predicted"/>
<comment type="caution">
    <text evidence="7">The sequence shown here is derived from an EMBL/GenBank/DDBJ whole genome shotgun (WGS) entry which is preliminary data.</text>
</comment>